<organism evidence="2 3">
    <name type="scientific">Aphis glycines</name>
    <name type="common">Soybean aphid</name>
    <dbReference type="NCBI Taxonomy" id="307491"/>
    <lineage>
        <taxon>Eukaryota</taxon>
        <taxon>Metazoa</taxon>
        <taxon>Ecdysozoa</taxon>
        <taxon>Arthropoda</taxon>
        <taxon>Hexapoda</taxon>
        <taxon>Insecta</taxon>
        <taxon>Pterygota</taxon>
        <taxon>Neoptera</taxon>
        <taxon>Paraneoptera</taxon>
        <taxon>Hemiptera</taxon>
        <taxon>Sternorrhyncha</taxon>
        <taxon>Aphidomorpha</taxon>
        <taxon>Aphidoidea</taxon>
        <taxon>Aphididae</taxon>
        <taxon>Aphidini</taxon>
        <taxon>Aphis</taxon>
        <taxon>Aphis</taxon>
    </lineage>
</organism>
<dbReference type="OrthoDB" id="6615080at2759"/>
<comment type="caution">
    <text evidence="2">The sequence shown here is derived from an EMBL/GenBank/DDBJ whole genome shotgun (WGS) entry which is preliminary data.</text>
</comment>
<keyword evidence="3" id="KW-1185">Reference proteome</keyword>
<dbReference type="Proteomes" id="UP000475862">
    <property type="component" value="Unassembled WGS sequence"/>
</dbReference>
<feature type="compositionally biased region" description="Polar residues" evidence="1">
    <location>
        <begin position="8"/>
        <end position="24"/>
    </location>
</feature>
<protein>
    <submittedName>
        <fullName evidence="2">Uncharacterized protein</fullName>
    </submittedName>
</protein>
<accession>A0A6G0TIK2</accession>
<evidence type="ECO:0000313" key="3">
    <source>
        <dbReference type="Proteomes" id="UP000475862"/>
    </source>
</evidence>
<dbReference type="EMBL" id="VYZN01000036">
    <property type="protein sequence ID" value="KAE9533250.1"/>
    <property type="molecule type" value="Genomic_DNA"/>
</dbReference>
<dbReference type="AlphaFoldDB" id="A0A6G0TIK2"/>
<sequence length="208" mass="23813">MKRYSKIQKVNNNQSKKTADGFTQTTNDNDRIVIDDVVTQCIIPDNAKNNRNDIKRAKLDNDSDSVLSISDSCCSIDSIKTVPGCNDDISKKVSTFIKKVLHNELPKDHQSPLVSMILPRRSSRLSQLHLEDEILMKTVELLTVNSCYEKQYNDVQQLEDVQQTWRKKFQTLNLYMKSIQHQIESLPILPNPVVKHVRNVGTQMSLSD</sequence>
<name>A0A6G0TIK2_APHGL</name>
<gene>
    <name evidence="2" type="ORF">AGLY_009291</name>
</gene>
<evidence type="ECO:0000313" key="2">
    <source>
        <dbReference type="EMBL" id="KAE9533250.1"/>
    </source>
</evidence>
<evidence type="ECO:0000256" key="1">
    <source>
        <dbReference type="SAM" id="MobiDB-lite"/>
    </source>
</evidence>
<proteinExistence type="predicted"/>
<reference evidence="2 3" key="1">
    <citation type="submission" date="2019-08" db="EMBL/GenBank/DDBJ databases">
        <title>The genome of the soybean aphid Biotype 1, its phylome, world population structure and adaptation to the North American continent.</title>
        <authorList>
            <person name="Giordano R."/>
            <person name="Donthu R.K."/>
            <person name="Hernandez A.G."/>
            <person name="Wright C.L."/>
            <person name="Zimin A.V."/>
        </authorList>
    </citation>
    <scope>NUCLEOTIDE SEQUENCE [LARGE SCALE GENOMIC DNA]</scope>
    <source>
        <tissue evidence="2">Whole aphids</tissue>
    </source>
</reference>
<feature type="region of interest" description="Disordered" evidence="1">
    <location>
        <begin position="1"/>
        <end position="25"/>
    </location>
</feature>